<reference evidence="2 3" key="1">
    <citation type="submission" date="2009-01" db="EMBL/GenBank/DDBJ databases">
        <authorList>
            <person name="Qin X."/>
            <person name="Bachman B."/>
            <person name="Battles P."/>
            <person name="Bell A."/>
            <person name="Bess C."/>
            <person name="Bickham C."/>
            <person name="Chaboub L."/>
            <person name="Chen D."/>
            <person name="Coyle M."/>
            <person name="Deiros D.R."/>
            <person name="Dinh H."/>
            <person name="Forbes L."/>
            <person name="Fowler G."/>
            <person name="Francisco L."/>
            <person name="Fu Q."/>
            <person name="Gubbala S."/>
            <person name="Hale W."/>
            <person name="Han Y."/>
            <person name="Hemphill L."/>
            <person name="Highlander S.K."/>
            <person name="Hirani K."/>
            <person name="Hogues M."/>
            <person name="Jackson L."/>
            <person name="Jakkamsetti A."/>
            <person name="Javaid M."/>
            <person name="Jiang H."/>
            <person name="Korchina V."/>
            <person name="Kovar C."/>
            <person name="Lara F."/>
            <person name="Lee S."/>
            <person name="Mata R."/>
            <person name="Mathew T."/>
            <person name="Moen C."/>
            <person name="Morales K."/>
            <person name="Munidasa M."/>
            <person name="Nazareth L."/>
            <person name="Ngo R."/>
            <person name="Nguyen L."/>
            <person name="Okwuonu G."/>
            <person name="Ongeri F."/>
            <person name="Patil S."/>
            <person name="Petrosino J."/>
            <person name="Pham C."/>
            <person name="Pham P."/>
            <person name="Pu L.-L."/>
            <person name="Puazo M."/>
            <person name="Raj R."/>
            <person name="Reid J."/>
            <person name="Rouhana J."/>
            <person name="Saada N."/>
            <person name="Shang Y."/>
            <person name="Simmons D."/>
            <person name="Thornton R."/>
            <person name="Warren J."/>
            <person name="Weissenberger G."/>
            <person name="Zhang J."/>
            <person name="Zhang L."/>
            <person name="Zhou C."/>
            <person name="Zhu D."/>
            <person name="Muzny D."/>
            <person name="Worley K."/>
            <person name="Gibbs R."/>
        </authorList>
    </citation>
    <scope>NUCLEOTIDE SEQUENCE [LARGE SCALE GENOMIC DNA]</scope>
    <source>
        <strain evidence="2 3">ATCC 11741</strain>
    </source>
</reference>
<comment type="caution">
    <text evidence="2">The sequence shown here is derived from an EMBL/GenBank/DDBJ whole genome shotgun (WGS) entry which is preliminary data.</text>
</comment>
<protein>
    <recommendedName>
        <fullName evidence="1">Fido domain-containing protein</fullName>
    </recommendedName>
</protein>
<gene>
    <name evidence="2" type="ORF">HMPREF0545_1668</name>
</gene>
<evidence type="ECO:0000259" key="1">
    <source>
        <dbReference type="Pfam" id="PF02661"/>
    </source>
</evidence>
<name>C2EJ46_9LACO</name>
<sequence length="86" mass="9869">MRVMKNINSIVVNLNPEEFKDGSTSIGKLMSSSIDEHAEENYLQELLKDKNKSVTEKSIEIMYHLMKNKIFWNGNKRTAALVPINT</sequence>
<proteinExistence type="predicted"/>
<dbReference type="InterPro" id="IPR003812">
    <property type="entry name" value="Fido"/>
</dbReference>
<accession>C2EJ46</accession>
<dbReference type="HOGENOM" id="CLU_2494030_0_0_9"/>
<evidence type="ECO:0000313" key="3">
    <source>
        <dbReference type="Proteomes" id="UP000003531"/>
    </source>
</evidence>
<dbReference type="Gene3D" id="1.20.120.1870">
    <property type="entry name" value="Fic/DOC protein, Fido domain"/>
    <property type="match status" value="1"/>
</dbReference>
<dbReference type="Pfam" id="PF02661">
    <property type="entry name" value="Fic"/>
    <property type="match status" value="1"/>
</dbReference>
<dbReference type="AlphaFoldDB" id="C2EJ46"/>
<dbReference type="Proteomes" id="UP000003531">
    <property type="component" value="Unassembled WGS sequence"/>
</dbReference>
<feature type="domain" description="Fido" evidence="1">
    <location>
        <begin position="4"/>
        <end position="82"/>
    </location>
</feature>
<dbReference type="InterPro" id="IPR053737">
    <property type="entry name" value="Type_II_TA_Toxin"/>
</dbReference>
<evidence type="ECO:0000313" key="2">
    <source>
        <dbReference type="EMBL" id="EEJ73458.1"/>
    </source>
</evidence>
<organism evidence="2 3">
    <name type="scientific">Ligilactobacillus salivarius DSM 20555 = ATCC 11741</name>
    <dbReference type="NCBI Taxonomy" id="1423799"/>
    <lineage>
        <taxon>Bacteria</taxon>
        <taxon>Bacillati</taxon>
        <taxon>Bacillota</taxon>
        <taxon>Bacilli</taxon>
        <taxon>Lactobacillales</taxon>
        <taxon>Lactobacillaceae</taxon>
        <taxon>Ligilactobacillus</taxon>
    </lineage>
</organism>
<dbReference type="EMBL" id="ACGT01000037">
    <property type="protein sequence ID" value="EEJ73458.1"/>
    <property type="molecule type" value="Genomic_DNA"/>
</dbReference>